<dbReference type="GO" id="GO:0004222">
    <property type="term" value="F:metalloendopeptidase activity"/>
    <property type="evidence" value="ECO:0007669"/>
    <property type="project" value="UniProtKB-EC"/>
</dbReference>
<evidence type="ECO:0000256" key="11">
    <source>
        <dbReference type="SAM" id="SignalP"/>
    </source>
</evidence>
<dbReference type="Gene3D" id="1.20.1050.40">
    <property type="entry name" value="Endopeptidase. Chain P, domain 1"/>
    <property type="match status" value="1"/>
</dbReference>
<dbReference type="Gene3D" id="1.10.1370.10">
    <property type="entry name" value="Neurolysin, domain 3"/>
    <property type="match status" value="1"/>
</dbReference>
<evidence type="ECO:0000256" key="10">
    <source>
        <dbReference type="SAM" id="MobiDB-lite"/>
    </source>
</evidence>
<feature type="region of interest" description="Disordered" evidence="10">
    <location>
        <begin position="22"/>
        <end position="48"/>
    </location>
</feature>
<evidence type="ECO:0000313" key="15">
    <source>
        <dbReference type="Proteomes" id="UP001214043"/>
    </source>
</evidence>
<dbReference type="GO" id="GO:0004180">
    <property type="term" value="F:carboxypeptidase activity"/>
    <property type="evidence" value="ECO:0007669"/>
    <property type="project" value="TreeGrafter"/>
</dbReference>
<name>A0AAE9ZB77_9PROT</name>
<gene>
    <name evidence="14" type="ORF">PUV54_15750</name>
</gene>
<dbReference type="KEGG" id="hfl:PUV54_15750"/>
<evidence type="ECO:0000256" key="3">
    <source>
        <dbReference type="ARBA" id="ARBA00022723"/>
    </source>
</evidence>
<evidence type="ECO:0000313" key="14">
    <source>
        <dbReference type="EMBL" id="WDI31404.1"/>
    </source>
</evidence>
<accession>A0AAE9ZB77</accession>
<evidence type="ECO:0000256" key="9">
    <source>
        <dbReference type="RuleBase" id="RU003435"/>
    </source>
</evidence>
<comment type="cofactor">
    <cofactor evidence="9">
        <name>Zn(2+)</name>
        <dbReference type="ChEBI" id="CHEBI:29105"/>
    </cofactor>
    <text evidence="9">Binds 1 zinc ion.</text>
</comment>
<feature type="domain" description="Oligopeptidase A N-terminal" evidence="13">
    <location>
        <begin position="119"/>
        <end position="227"/>
    </location>
</feature>
<dbReference type="InterPro" id="IPR045090">
    <property type="entry name" value="Pept_M3A_M3B"/>
</dbReference>
<dbReference type="Pfam" id="PF19310">
    <property type="entry name" value="TOP_N"/>
    <property type="match status" value="1"/>
</dbReference>
<proteinExistence type="inferred from homology"/>
<dbReference type="Gene3D" id="3.40.390.10">
    <property type="entry name" value="Collagenase (Catalytic Domain)"/>
    <property type="match status" value="1"/>
</dbReference>
<dbReference type="CDD" id="cd06456">
    <property type="entry name" value="M3A_DCP"/>
    <property type="match status" value="1"/>
</dbReference>
<keyword evidence="15" id="KW-1185">Reference proteome</keyword>
<dbReference type="AlphaFoldDB" id="A0AAE9ZB77"/>
<keyword evidence="4 9" id="KW-0378">Hydrolase</keyword>
<keyword evidence="5 9" id="KW-0862">Zinc</keyword>
<feature type="chain" id="PRO_5042263865" description="oligopeptidase A" evidence="11">
    <location>
        <begin position="18"/>
        <end position="759"/>
    </location>
</feature>
<evidence type="ECO:0000256" key="2">
    <source>
        <dbReference type="ARBA" id="ARBA00022670"/>
    </source>
</evidence>
<dbReference type="Pfam" id="PF01432">
    <property type="entry name" value="Peptidase_M3"/>
    <property type="match status" value="1"/>
</dbReference>
<evidence type="ECO:0000256" key="8">
    <source>
        <dbReference type="ARBA" id="ARBA00026100"/>
    </source>
</evidence>
<keyword evidence="2 9" id="KW-0645">Protease</keyword>
<keyword evidence="11" id="KW-0732">Signal</keyword>
<evidence type="ECO:0000256" key="1">
    <source>
        <dbReference type="ARBA" id="ARBA00006040"/>
    </source>
</evidence>
<keyword evidence="3 9" id="KW-0479">Metal-binding</keyword>
<evidence type="ECO:0000256" key="4">
    <source>
        <dbReference type="ARBA" id="ARBA00022801"/>
    </source>
</evidence>
<dbReference type="EC" id="3.4.24.70" evidence="8"/>
<organism evidence="14 15">
    <name type="scientific">Hyphococcus flavus</name>
    <dbReference type="NCBI Taxonomy" id="1866326"/>
    <lineage>
        <taxon>Bacteria</taxon>
        <taxon>Pseudomonadati</taxon>
        <taxon>Pseudomonadota</taxon>
        <taxon>Alphaproteobacteria</taxon>
        <taxon>Parvularculales</taxon>
        <taxon>Parvularculaceae</taxon>
        <taxon>Hyphococcus</taxon>
    </lineage>
</organism>
<dbReference type="InterPro" id="IPR024080">
    <property type="entry name" value="Neurolysin/TOP_N"/>
</dbReference>
<evidence type="ECO:0000259" key="13">
    <source>
        <dbReference type="Pfam" id="PF19310"/>
    </source>
</evidence>
<comment type="similarity">
    <text evidence="1 9">Belongs to the peptidase M3 family.</text>
</comment>
<feature type="domain" description="Peptidase M3A/M3B catalytic" evidence="12">
    <location>
        <begin position="300"/>
        <end position="750"/>
    </location>
</feature>
<dbReference type="InterPro" id="IPR024079">
    <property type="entry name" value="MetalloPept_cat_dom_sf"/>
</dbReference>
<dbReference type="Proteomes" id="UP001214043">
    <property type="component" value="Chromosome"/>
</dbReference>
<dbReference type="PROSITE" id="PS51257">
    <property type="entry name" value="PROKAR_LIPOPROTEIN"/>
    <property type="match status" value="1"/>
</dbReference>
<evidence type="ECO:0000256" key="6">
    <source>
        <dbReference type="ARBA" id="ARBA00023049"/>
    </source>
</evidence>
<sequence>MRKKVLVSTMALMAALAACDRQSNETDQQAESSMSEPASPETTMSEAEQRAAFDAEADAVLAGVPDIEVSNPAAQVLLSPFDGPYQGVPHFDEATLDGLKPALEAGMAQNLVEIDAIANNPEPATFGNTIVAMEKAGDELGRVFTYWSIWSSLESTPEFRAIQQEMVPQLSEFSSKINQNENLFQRVKAVYENEEEKAKLTPEQQRLLWLTYTGFTRTGATLEGEAKERYAAINKRLAELQNQFANNVLADEEGYVTYLTEDQLGGLPASFVQAAAAAAAQRGREGEYAITNTRSSMDPFLTYSDEREIRETVWNNYYSRGDNGGEHDNNALIPEILKLRDERVALLGYDNFALWRLETNMAKTPERALEMMEGVWEASTARVREDVASMQEIVDAEGGDFEIQPWDYRYYMEKVRQAKYDLDSNEVKQYLQLDKLRDAMFFVAGEVFNFEFTPLETGTVPVYREGIDVWEVTDKTSGELIGLWYFDPFARQGKRSGAWASSFRSHDTLDGEEKVVLATNNSNFIPGAEGQPTLLSASDAETLFHEVGHALHALSSNVNYPTLNGGVGDYTEFQSQFLEYHLWTDEVIDNYLIHAETGEPIPAELVAKIKAASNFNEGFDTTEYLASALMDMRYHMIDPEGLDVDTFERETLAELGMPDEIVMRHRSPHFGHIFSGESYAARYYGYMWADVLTADTAEMFAEAPGGFYNKELNKRLVEYIFAPRNAMDPTEAYREFRGRDAQVEALMRDRGFSVPDSDE</sequence>
<evidence type="ECO:0000256" key="7">
    <source>
        <dbReference type="ARBA" id="ARBA00024603"/>
    </source>
</evidence>
<protein>
    <recommendedName>
        <fullName evidence="8">oligopeptidase A</fullName>
        <ecNumber evidence="8">3.4.24.70</ecNumber>
    </recommendedName>
</protein>
<comment type="catalytic activity">
    <reaction evidence="7">
        <text>Hydrolysis of oligopeptides, with broad specificity. Gly or Ala commonly occur as P1 or P1' residues, but more distant residues are also important, as is shown by the fact that Z-Gly-Pro-Gly-|-Gly-Pro-Ala is cleaved, but not Z-(Gly)(5).</text>
        <dbReference type="EC" id="3.4.24.70"/>
    </reaction>
</comment>
<evidence type="ECO:0000259" key="12">
    <source>
        <dbReference type="Pfam" id="PF01432"/>
    </source>
</evidence>
<dbReference type="InterPro" id="IPR034005">
    <property type="entry name" value="M3A_DCP"/>
</dbReference>
<dbReference type="SUPFAM" id="SSF55486">
    <property type="entry name" value="Metalloproteases ('zincins'), catalytic domain"/>
    <property type="match status" value="1"/>
</dbReference>
<reference evidence="14" key="1">
    <citation type="submission" date="2023-02" db="EMBL/GenBank/DDBJ databases">
        <title>Genome sequence of Hyphococcus flavus.</title>
        <authorList>
            <person name="Rong J.-C."/>
            <person name="Zhao Q."/>
            <person name="Yi M."/>
            <person name="Wu J.-Y."/>
        </authorList>
    </citation>
    <scope>NUCLEOTIDE SEQUENCE</scope>
    <source>
        <strain evidence="14">MCCC 1K03223</strain>
    </source>
</reference>
<feature type="signal peptide" evidence="11">
    <location>
        <begin position="1"/>
        <end position="17"/>
    </location>
</feature>
<dbReference type="InterPro" id="IPR024077">
    <property type="entry name" value="Neurolysin/TOP_dom2"/>
</dbReference>
<dbReference type="InterPro" id="IPR045666">
    <property type="entry name" value="OpdA_N"/>
</dbReference>
<dbReference type="GO" id="GO:0046872">
    <property type="term" value="F:metal ion binding"/>
    <property type="evidence" value="ECO:0007669"/>
    <property type="project" value="UniProtKB-UniRule"/>
</dbReference>
<dbReference type="PANTHER" id="PTHR43660:SF1">
    <property type="entry name" value="DIPEPTIDYL CARBOXYPEPTIDASE"/>
    <property type="match status" value="1"/>
</dbReference>
<dbReference type="RefSeq" id="WP_274493293.1">
    <property type="nucleotide sequence ID" value="NZ_CP118166.1"/>
</dbReference>
<dbReference type="InterPro" id="IPR001567">
    <property type="entry name" value="Pept_M3A_M3B_dom"/>
</dbReference>
<feature type="compositionally biased region" description="Low complexity" evidence="10">
    <location>
        <begin position="30"/>
        <end position="41"/>
    </location>
</feature>
<dbReference type="PANTHER" id="PTHR43660">
    <property type="entry name" value="DIPEPTIDYL CARBOXYPEPTIDASE"/>
    <property type="match status" value="1"/>
</dbReference>
<evidence type="ECO:0000256" key="5">
    <source>
        <dbReference type="ARBA" id="ARBA00022833"/>
    </source>
</evidence>
<keyword evidence="6 9" id="KW-0482">Metalloprotease</keyword>
<dbReference type="EMBL" id="CP118166">
    <property type="protein sequence ID" value="WDI31404.1"/>
    <property type="molecule type" value="Genomic_DNA"/>
</dbReference>
<dbReference type="GO" id="GO:0005829">
    <property type="term" value="C:cytosol"/>
    <property type="evidence" value="ECO:0007669"/>
    <property type="project" value="TreeGrafter"/>
</dbReference>
<dbReference type="GO" id="GO:0006508">
    <property type="term" value="P:proteolysis"/>
    <property type="evidence" value="ECO:0007669"/>
    <property type="project" value="UniProtKB-KW"/>
</dbReference>